<feature type="compositionally biased region" description="Pro residues" evidence="1">
    <location>
        <begin position="253"/>
        <end position="266"/>
    </location>
</feature>
<dbReference type="SUPFAM" id="SSF51261">
    <property type="entry name" value="Duplicated hybrid motif"/>
    <property type="match status" value="1"/>
</dbReference>
<evidence type="ECO:0000313" key="4">
    <source>
        <dbReference type="Proteomes" id="UP000176593"/>
    </source>
</evidence>
<dbReference type="AlphaFoldDB" id="A0A1F7V6T9"/>
<dbReference type="PANTHER" id="PTHR21666">
    <property type="entry name" value="PEPTIDASE-RELATED"/>
    <property type="match status" value="1"/>
</dbReference>
<reference evidence="3 4" key="1">
    <citation type="journal article" date="2016" name="Nat. Commun.">
        <title>Thousands of microbial genomes shed light on interconnected biogeochemical processes in an aquifer system.</title>
        <authorList>
            <person name="Anantharaman K."/>
            <person name="Brown C.T."/>
            <person name="Hug L.A."/>
            <person name="Sharon I."/>
            <person name="Castelle C.J."/>
            <person name="Probst A.J."/>
            <person name="Thomas B.C."/>
            <person name="Singh A."/>
            <person name="Wilkins M.J."/>
            <person name="Karaoz U."/>
            <person name="Brodie E.L."/>
            <person name="Williams K.H."/>
            <person name="Hubbard S.S."/>
            <person name="Banfield J.F."/>
        </authorList>
    </citation>
    <scope>NUCLEOTIDE SEQUENCE [LARGE SCALE GENOMIC DNA]</scope>
</reference>
<dbReference type="InterPro" id="IPR050570">
    <property type="entry name" value="Cell_wall_metabolism_enzyme"/>
</dbReference>
<proteinExistence type="predicted"/>
<dbReference type="PANTHER" id="PTHR21666:SF285">
    <property type="entry name" value="M23 FAMILY METALLOPEPTIDASE"/>
    <property type="match status" value="1"/>
</dbReference>
<evidence type="ECO:0000256" key="1">
    <source>
        <dbReference type="SAM" id="MobiDB-lite"/>
    </source>
</evidence>
<dbReference type="Gene3D" id="2.70.70.10">
    <property type="entry name" value="Glucose Permease (Domain IIA)"/>
    <property type="match status" value="1"/>
</dbReference>
<comment type="caution">
    <text evidence="3">The sequence shown here is derived from an EMBL/GenBank/DDBJ whole genome shotgun (WGS) entry which is preliminary data.</text>
</comment>
<dbReference type="Proteomes" id="UP000176593">
    <property type="component" value="Unassembled WGS sequence"/>
</dbReference>
<dbReference type="EMBL" id="MGEQ01000010">
    <property type="protein sequence ID" value="OGL86193.1"/>
    <property type="molecule type" value="Genomic_DNA"/>
</dbReference>
<accession>A0A1F7V6T9</accession>
<dbReference type="Pfam" id="PF01551">
    <property type="entry name" value="Peptidase_M23"/>
    <property type="match status" value="1"/>
</dbReference>
<dbReference type="CDD" id="cd12797">
    <property type="entry name" value="M23_peptidase"/>
    <property type="match status" value="1"/>
</dbReference>
<organism evidence="3 4">
    <name type="scientific">Candidatus Uhrbacteria bacterium RIFCSPLOWO2_02_FULL_48_18</name>
    <dbReference type="NCBI Taxonomy" id="1802408"/>
    <lineage>
        <taxon>Bacteria</taxon>
        <taxon>Candidatus Uhriibacteriota</taxon>
    </lineage>
</organism>
<gene>
    <name evidence="3" type="ORF">A3I41_01310</name>
</gene>
<sequence>MSSLFDTVIRTFCWSMMVAIFAAMFISCASTDSFDVMSDASESKDVHEASGVSFDEGGTVPIIQMPFAAGHTSQCTQGVNGDTSHHSTSTMYDVDFDTSNTSKQELRAPVSGVVRVHVEDASKNFGYHVCIDLGNGTYVVIGHMSDISVRDGTSVVAGELLGHEGCTGYCSGDHVHIGLHVGDARKMAQFGVSIPVRYMLSDKTAKTKPSAVESASLVCGIKSLGDSVNGHFYISALPSVHAQVINASSTSSTPPPAKNPDPPPSKQPKESSEDVWVNDYGLDGTQETLMVKASRWTNSNLATKDAFVWGMGGCFDQKLTEADRVHAEYDYYQIDFSKLGKSCLGEFTLISSVGTDGKPPNVAMTNWNWWQNAPMCSQGSPFCQLKKNGQPWEEWMLRVVWDPDTGLMPFGNGYTKNAQLP</sequence>
<evidence type="ECO:0000313" key="3">
    <source>
        <dbReference type="EMBL" id="OGL86193.1"/>
    </source>
</evidence>
<protein>
    <recommendedName>
        <fullName evidence="2">M23ase beta-sheet core domain-containing protein</fullName>
    </recommendedName>
</protein>
<name>A0A1F7V6T9_9BACT</name>
<dbReference type="InterPro" id="IPR016047">
    <property type="entry name" value="M23ase_b-sheet_dom"/>
</dbReference>
<feature type="domain" description="M23ase beta-sheet core" evidence="2">
    <location>
        <begin position="99"/>
        <end position="182"/>
    </location>
</feature>
<feature type="region of interest" description="Disordered" evidence="1">
    <location>
        <begin position="246"/>
        <end position="273"/>
    </location>
</feature>
<evidence type="ECO:0000259" key="2">
    <source>
        <dbReference type="Pfam" id="PF01551"/>
    </source>
</evidence>
<dbReference type="InterPro" id="IPR011055">
    <property type="entry name" value="Dup_hybrid_motif"/>
</dbReference>
<dbReference type="GO" id="GO:0004222">
    <property type="term" value="F:metalloendopeptidase activity"/>
    <property type="evidence" value="ECO:0007669"/>
    <property type="project" value="TreeGrafter"/>
</dbReference>